<dbReference type="NCBIfam" id="NF007959">
    <property type="entry name" value="PRK10678.1"/>
    <property type="match status" value="1"/>
</dbReference>
<evidence type="ECO:0000256" key="11">
    <source>
        <dbReference type="ARBA" id="ARBA00032474"/>
    </source>
</evidence>
<gene>
    <name evidence="13" type="ORF">CPA45_14730</name>
</gene>
<comment type="pathway">
    <text evidence="1">Cofactor biosynthesis; molybdopterin biosynthesis.</text>
</comment>
<dbReference type="EC" id="2.8.1.12" evidence="3"/>
<evidence type="ECO:0000256" key="12">
    <source>
        <dbReference type="ARBA" id="ARBA00049878"/>
    </source>
</evidence>
<dbReference type="InterPro" id="IPR003448">
    <property type="entry name" value="Mopterin_biosynth_MoaE"/>
</dbReference>
<dbReference type="UniPathway" id="UPA00344"/>
<dbReference type="InterPro" id="IPR036563">
    <property type="entry name" value="MoaE_sf"/>
</dbReference>
<dbReference type="Pfam" id="PF02391">
    <property type="entry name" value="MoaE"/>
    <property type="match status" value="1"/>
</dbReference>
<evidence type="ECO:0000256" key="2">
    <source>
        <dbReference type="ARBA" id="ARBA00005426"/>
    </source>
</evidence>
<dbReference type="GO" id="GO:0006777">
    <property type="term" value="P:Mo-molybdopterin cofactor biosynthetic process"/>
    <property type="evidence" value="ECO:0007669"/>
    <property type="project" value="UniProtKB-KW"/>
</dbReference>
<comment type="subunit">
    <text evidence="7">Heterotetramer of 2 MoaD subunits and 2 MoaE subunits. Also stable as homodimer. The enzyme changes between these two forms during catalysis.</text>
</comment>
<evidence type="ECO:0000256" key="4">
    <source>
        <dbReference type="ARBA" id="ARBA00013858"/>
    </source>
</evidence>
<evidence type="ECO:0000313" key="14">
    <source>
        <dbReference type="Proteomes" id="UP000218677"/>
    </source>
</evidence>
<dbReference type="Proteomes" id="UP000218677">
    <property type="component" value="Unassembled WGS sequence"/>
</dbReference>
<dbReference type="Gene3D" id="3.90.1170.40">
    <property type="entry name" value="Molybdopterin biosynthesis MoaE subunit"/>
    <property type="match status" value="1"/>
</dbReference>
<dbReference type="GO" id="GO:0030366">
    <property type="term" value="F:molybdopterin synthase activity"/>
    <property type="evidence" value="ECO:0007669"/>
    <property type="project" value="UniProtKB-EC"/>
</dbReference>
<keyword evidence="6" id="KW-0501">Molybdenum cofactor biosynthesis</keyword>
<organism evidence="13 14">
    <name type="scientific">Vreelandella nigrificans</name>
    <dbReference type="NCBI Taxonomy" id="2042704"/>
    <lineage>
        <taxon>Bacteria</taxon>
        <taxon>Pseudomonadati</taxon>
        <taxon>Pseudomonadota</taxon>
        <taxon>Gammaproteobacteria</taxon>
        <taxon>Oceanospirillales</taxon>
        <taxon>Halomonadaceae</taxon>
        <taxon>Vreelandella</taxon>
    </lineage>
</organism>
<keyword evidence="14" id="KW-1185">Reference proteome</keyword>
<dbReference type="CDD" id="cd00756">
    <property type="entry name" value="MoaE"/>
    <property type="match status" value="1"/>
</dbReference>
<comment type="similarity">
    <text evidence="2">Belongs to the MoaE family.</text>
</comment>
<evidence type="ECO:0000256" key="5">
    <source>
        <dbReference type="ARBA" id="ARBA00022679"/>
    </source>
</evidence>
<comment type="caution">
    <text evidence="13">The sequence shown here is derived from an EMBL/GenBank/DDBJ whole genome shotgun (WGS) entry which is preliminary data.</text>
</comment>
<evidence type="ECO:0000256" key="9">
    <source>
        <dbReference type="ARBA" id="ARBA00030407"/>
    </source>
</evidence>
<evidence type="ECO:0000256" key="8">
    <source>
        <dbReference type="ARBA" id="ARBA00029745"/>
    </source>
</evidence>
<dbReference type="SUPFAM" id="SSF54690">
    <property type="entry name" value="Molybdopterin synthase subunit MoaE"/>
    <property type="match status" value="1"/>
</dbReference>
<dbReference type="AlphaFoldDB" id="A0A2A4HL96"/>
<name>A0A2A4HL96_9GAMM</name>
<evidence type="ECO:0000313" key="13">
    <source>
        <dbReference type="EMBL" id="PCF94871.1"/>
    </source>
</evidence>
<evidence type="ECO:0000256" key="7">
    <source>
        <dbReference type="ARBA" id="ARBA00026066"/>
    </source>
</evidence>
<dbReference type="OrthoDB" id="9803224at2"/>
<dbReference type="PANTHER" id="PTHR23404">
    <property type="entry name" value="MOLYBDOPTERIN SYNTHASE RELATED"/>
    <property type="match status" value="1"/>
</dbReference>
<protein>
    <recommendedName>
        <fullName evidence="4">Molybdopterin synthase catalytic subunit</fullName>
        <ecNumber evidence="3">2.8.1.12</ecNumber>
    </recommendedName>
    <alternativeName>
        <fullName evidence="10">MPT synthase subunit 2</fullName>
    </alternativeName>
    <alternativeName>
        <fullName evidence="8">Molybdenum cofactor biosynthesis protein E</fullName>
    </alternativeName>
    <alternativeName>
        <fullName evidence="9">Molybdopterin-converting factor large subunit</fullName>
    </alternativeName>
    <alternativeName>
        <fullName evidence="11">Molybdopterin-converting factor subunit 2</fullName>
    </alternativeName>
</protein>
<dbReference type="EMBL" id="NWUX01000014">
    <property type="protein sequence ID" value="PCF94871.1"/>
    <property type="molecule type" value="Genomic_DNA"/>
</dbReference>
<dbReference type="FunFam" id="3.90.1170.40:FF:000001">
    <property type="entry name" value="Molybdopterin synthase catalytic subunit MoaE"/>
    <property type="match status" value="1"/>
</dbReference>
<proteinExistence type="inferred from homology"/>
<evidence type="ECO:0000256" key="3">
    <source>
        <dbReference type="ARBA" id="ARBA00011950"/>
    </source>
</evidence>
<reference evidence="14" key="1">
    <citation type="submission" date="2017-09" db="EMBL/GenBank/DDBJ databases">
        <authorList>
            <person name="Cho G.-S."/>
            <person name="Oguntoyinbo F.A."/>
            <person name="Cnockaert M."/>
            <person name="Kabisch J."/>
            <person name="Neve H."/>
            <person name="Bockelmann W."/>
            <person name="Wenning M."/>
            <person name="Franz C.M."/>
            <person name="Vandamme P."/>
        </authorList>
    </citation>
    <scope>NUCLEOTIDE SEQUENCE [LARGE SCALE GENOMIC DNA]</scope>
    <source>
        <strain evidence="14">MBT G8648</strain>
    </source>
</reference>
<accession>A0A2A4HL96</accession>
<comment type="catalytic activity">
    <reaction evidence="12">
        <text>2 [molybdopterin-synthase sulfur-carrier protein]-C-terminal-Gly-aminoethanethioate + cyclic pyranopterin phosphate + H2O = molybdopterin + 2 [molybdopterin-synthase sulfur-carrier protein]-C-terminal Gly-Gly + 2 H(+)</text>
        <dbReference type="Rhea" id="RHEA:26333"/>
        <dbReference type="Rhea" id="RHEA-COMP:12202"/>
        <dbReference type="Rhea" id="RHEA-COMP:19907"/>
        <dbReference type="ChEBI" id="CHEBI:15377"/>
        <dbReference type="ChEBI" id="CHEBI:15378"/>
        <dbReference type="ChEBI" id="CHEBI:58698"/>
        <dbReference type="ChEBI" id="CHEBI:59648"/>
        <dbReference type="ChEBI" id="CHEBI:90778"/>
        <dbReference type="ChEBI" id="CHEBI:232372"/>
        <dbReference type="EC" id="2.8.1.12"/>
    </reaction>
</comment>
<dbReference type="RefSeq" id="WP_096652728.1">
    <property type="nucleotide sequence ID" value="NZ_NWUX01000014.1"/>
</dbReference>
<sequence>MKASLDIAVEVQSEPFAMDYGYEAALQQRTDIGAIVSFTGLVRDFNETPDVTGLTLEHYPGMTERTLVGIGEQAAQRWPLQAVRIIHRVGYLTPGDPIVRVLVASAHRRDAFNACDFIMDYLKTQAPFWKKEHSNEGVYWVKERHTDQQDAARWSSSATL</sequence>
<keyword evidence="5" id="KW-0808">Transferase</keyword>
<evidence type="ECO:0000256" key="1">
    <source>
        <dbReference type="ARBA" id="ARBA00005046"/>
    </source>
</evidence>
<evidence type="ECO:0000256" key="10">
    <source>
        <dbReference type="ARBA" id="ARBA00030781"/>
    </source>
</evidence>
<evidence type="ECO:0000256" key="6">
    <source>
        <dbReference type="ARBA" id="ARBA00023150"/>
    </source>
</evidence>